<dbReference type="Proteomes" id="UP001517388">
    <property type="component" value="Unassembled WGS sequence"/>
</dbReference>
<organism evidence="1 2">
    <name type="scientific">Dolichospermum flos-aquae UHCC 0037</name>
    <dbReference type="NCBI Taxonomy" id="2590026"/>
    <lineage>
        <taxon>Bacteria</taxon>
        <taxon>Bacillati</taxon>
        <taxon>Cyanobacteriota</taxon>
        <taxon>Cyanophyceae</taxon>
        <taxon>Nostocales</taxon>
        <taxon>Aphanizomenonaceae</taxon>
        <taxon>Dolichospermum</taxon>
    </lineage>
</organism>
<sequence>MNENEMAKEVVDAAYKIHTRLGPGLLESVYQSVLEYELGKRGLAVKAEQPIPVVYEDVHLEIGFRADLIVENKVIIELKSVETVHPVHKKQLLTYLRLADKRLGLLINFGSFLIKDGISRIANNL</sequence>
<comment type="caution">
    <text evidence="1">The sequence shown here is derived from an EMBL/GenBank/DDBJ whole genome shotgun (WGS) entry which is preliminary data.</text>
</comment>
<keyword evidence="2" id="KW-1185">Reference proteome</keyword>
<protein>
    <submittedName>
        <fullName evidence="1">GxxExxY protein</fullName>
    </submittedName>
</protein>
<evidence type="ECO:0000313" key="1">
    <source>
        <dbReference type="EMBL" id="MTJ43150.1"/>
    </source>
</evidence>
<gene>
    <name evidence="1" type="ORF">FJR39_07920</name>
</gene>
<evidence type="ECO:0000313" key="2">
    <source>
        <dbReference type="Proteomes" id="UP001517388"/>
    </source>
</evidence>
<accession>A0ACC7S3W3</accession>
<name>A0ACC7S3W3_DOLFA</name>
<reference evidence="2" key="1">
    <citation type="journal article" date="2020" name="Toxins">
        <title>Phylogenomic Analysis of Secondary Metabolism in the Toxic Cyanobacterial Genera Anabaena, Dolichospermum and Aphanizomenon.</title>
        <authorList>
            <person name="Oesterholm J."/>
            <person name="Popin R.V."/>
            <person name="Fewer D.P."/>
            <person name="Sivonen K."/>
        </authorList>
    </citation>
    <scope>NUCLEOTIDE SEQUENCE [LARGE SCALE GENOMIC DNA]</scope>
    <source>
        <strain evidence="2">UHCC 0037</strain>
    </source>
</reference>
<proteinExistence type="predicted"/>
<dbReference type="EMBL" id="VILF01000001">
    <property type="protein sequence ID" value="MTJ43150.1"/>
    <property type="molecule type" value="Genomic_DNA"/>
</dbReference>